<gene>
    <name evidence="1" type="ORF">PHMEG_0007349</name>
</gene>
<dbReference type="AlphaFoldDB" id="A0A225WNV1"/>
<evidence type="ECO:0000313" key="2">
    <source>
        <dbReference type="Proteomes" id="UP000198211"/>
    </source>
</evidence>
<dbReference type="Proteomes" id="UP000198211">
    <property type="component" value="Unassembled WGS sequence"/>
</dbReference>
<dbReference type="OrthoDB" id="125580at2759"/>
<organism evidence="1 2">
    <name type="scientific">Phytophthora megakarya</name>
    <dbReference type="NCBI Taxonomy" id="4795"/>
    <lineage>
        <taxon>Eukaryota</taxon>
        <taxon>Sar</taxon>
        <taxon>Stramenopiles</taxon>
        <taxon>Oomycota</taxon>
        <taxon>Peronosporomycetes</taxon>
        <taxon>Peronosporales</taxon>
        <taxon>Peronosporaceae</taxon>
        <taxon>Phytophthora</taxon>
    </lineage>
</organism>
<keyword evidence="2" id="KW-1185">Reference proteome</keyword>
<proteinExistence type="predicted"/>
<protein>
    <submittedName>
        <fullName evidence="1">Retrotransposon protein</fullName>
    </submittedName>
</protein>
<reference evidence="2" key="1">
    <citation type="submission" date="2017-03" db="EMBL/GenBank/DDBJ databases">
        <title>Phytopthora megakarya and P. palmivora, two closely related causual agents of cacao black pod achieved similar genome size and gene model numbers by different mechanisms.</title>
        <authorList>
            <person name="Ali S."/>
            <person name="Shao J."/>
            <person name="Larry D.J."/>
            <person name="Kronmiller B."/>
            <person name="Shen D."/>
            <person name="Strem M.D."/>
            <person name="Melnick R.L."/>
            <person name="Guiltinan M.J."/>
            <person name="Tyler B.M."/>
            <person name="Meinhardt L.W."/>
            <person name="Bailey B.A."/>
        </authorList>
    </citation>
    <scope>NUCLEOTIDE SEQUENCE [LARGE SCALE GENOMIC DNA]</scope>
    <source>
        <strain evidence="2">zdho120</strain>
    </source>
</reference>
<sequence length="146" mass="16739">MVVGWLCKKQGSVALSTMEAEFVAASQVTAEMLGIAELLVEIGLKVEMPYKLHVDNQAAIKQIQGEDMSGRAKHIDVRFKFVKDLSRKKALEVNYCESKAMRADILTRSCRRQDLKSCDHSSCSRRVRTRRSVETRRRQVRRRGRL</sequence>
<dbReference type="PANTHER" id="PTHR11439">
    <property type="entry name" value="GAG-POL-RELATED RETROTRANSPOSON"/>
    <property type="match status" value="1"/>
</dbReference>
<comment type="caution">
    <text evidence="1">The sequence shown here is derived from an EMBL/GenBank/DDBJ whole genome shotgun (WGS) entry which is preliminary data.</text>
</comment>
<dbReference type="STRING" id="4795.A0A225WNV1"/>
<evidence type="ECO:0000313" key="1">
    <source>
        <dbReference type="EMBL" id="OWZ18540.1"/>
    </source>
</evidence>
<dbReference type="CDD" id="cd09272">
    <property type="entry name" value="RNase_HI_RT_Ty1"/>
    <property type="match status" value="1"/>
</dbReference>
<dbReference type="PANTHER" id="PTHR11439:SF440">
    <property type="entry name" value="INTEGRASE CATALYTIC DOMAIN-CONTAINING PROTEIN"/>
    <property type="match status" value="1"/>
</dbReference>
<name>A0A225WNV1_9STRA</name>
<dbReference type="EMBL" id="NBNE01000573">
    <property type="protein sequence ID" value="OWZ18540.1"/>
    <property type="molecule type" value="Genomic_DNA"/>
</dbReference>
<accession>A0A225WNV1</accession>